<feature type="domain" description="N-acetyltransferase" evidence="3">
    <location>
        <begin position="120"/>
        <end position="251"/>
    </location>
</feature>
<dbReference type="GO" id="GO:0016746">
    <property type="term" value="F:acyltransferase activity"/>
    <property type="evidence" value="ECO:0007669"/>
    <property type="project" value="UniProtKB-KW"/>
</dbReference>
<organism evidence="4 5">
    <name type="scientific">Streptomyces ochraceiscleroticus</name>
    <dbReference type="NCBI Taxonomy" id="47761"/>
    <lineage>
        <taxon>Bacteria</taxon>
        <taxon>Bacillati</taxon>
        <taxon>Actinomycetota</taxon>
        <taxon>Actinomycetes</taxon>
        <taxon>Kitasatosporales</taxon>
        <taxon>Streptomycetaceae</taxon>
        <taxon>Streptomyces</taxon>
    </lineage>
</organism>
<dbReference type="InterPro" id="IPR000182">
    <property type="entry name" value="GNAT_dom"/>
</dbReference>
<dbReference type="Proteomes" id="UP001596139">
    <property type="component" value="Unassembled WGS sequence"/>
</dbReference>
<reference evidence="5" key="1">
    <citation type="journal article" date="2019" name="Int. J. Syst. Evol. Microbiol.">
        <title>The Global Catalogue of Microorganisms (GCM) 10K type strain sequencing project: providing services to taxonomists for standard genome sequencing and annotation.</title>
        <authorList>
            <consortium name="The Broad Institute Genomics Platform"/>
            <consortium name="The Broad Institute Genome Sequencing Center for Infectious Disease"/>
            <person name="Wu L."/>
            <person name="Ma J."/>
        </authorList>
    </citation>
    <scope>NUCLEOTIDE SEQUENCE [LARGE SCALE GENOMIC DNA]</scope>
    <source>
        <strain evidence="5">CGMCC 1.15180</strain>
    </source>
</reference>
<dbReference type="RefSeq" id="WP_051862369.1">
    <property type="nucleotide sequence ID" value="NZ_JBHSPX010000007.1"/>
</dbReference>
<dbReference type="InterPro" id="IPR016181">
    <property type="entry name" value="Acyl_CoA_acyltransferase"/>
</dbReference>
<dbReference type="PROSITE" id="PS51186">
    <property type="entry name" value="GNAT"/>
    <property type="match status" value="1"/>
</dbReference>
<evidence type="ECO:0000256" key="1">
    <source>
        <dbReference type="ARBA" id="ARBA00022679"/>
    </source>
</evidence>
<proteinExistence type="predicted"/>
<dbReference type="InterPro" id="IPR013653">
    <property type="entry name" value="GCN5-like_dom"/>
</dbReference>
<keyword evidence="5" id="KW-1185">Reference proteome</keyword>
<dbReference type="Pfam" id="PF08445">
    <property type="entry name" value="FR47"/>
    <property type="match status" value="1"/>
</dbReference>
<dbReference type="Gene3D" id="3.40.630.30">
    <property type="match status" value="1"/>
</dbReference>
<evidence type="ECO:0000313" key="4">
    <source>
        <dbReference type="EMBL" id="MFC6065414.1"/>
    </source>
</evidence>
<dbReference type="CDD" id="cd04301">
    <property type="entry name" value="NAT_SF"/>
    <property type="match status" value="1"/>
</dbReference>
<gene>
    <name evidence="4" type="ORF">ACFP4F_23120</name>
</gene>
<keyword evidence="2 4" id="KW-0012">Acyltransferase</keyword>
<sequence>MTVNVYAGTGPCTGAEILAATDDLWTRSVIGPSWTGPGRLLPGAVCYGTGTPDEPDGSLTAIGDPHAVAELVARVLADRAEPPYLVTVPRGTEVPGAQSTAQEWELLALHDAPPPQPAEERVVPVTMEAGAEITALLTAASPEHSVRPGAPEAELWAGIRNPDGTLIAVGAMVRKPGTALRSLASIATAPAHRGRGLAAAVTAQLARRALQRDPSCCVLALDSTNHNARRVYHRLGFRTVQEFTTVEFDTW</sequence>
<dbReference type="PANTHER" id="PTHR43420">
    <property type="entry name" value="ACETYLTRANSFERASE"/>
    <property type="match status" value="1"/>
</dbReference>
<accession>A0ABW1MQW5</accession>
<dbReference type="EC" id="2.3.1.-" evidence="4"/>
<dbReference type="EMBL" id="JBHSPX010000007">
    <property type="protein sequence ID" value="MFC6065414.1"/>
    <property type="molecule type" value="Genomic_DNA"/>
</dbReference>
<comment type="caution">
    <text evidence="4">The sequence shown here is derived from an EMBL/GenBank/DDBJ whole genome shotgun (WGS) entry which is preliminary data.</text>
</comment>
<dbReference type="InterPro" id="IPR050680">
    <property type="entry name" value="YpeA/RimI_acetyltransf"/>
</dbReference>
<protein>
    <submittedName>
        <fullName evidence="4">GNAT family N-acetyltransferase</fullName>
        <ecNumber evidence="4">2.3.1.-</ecNumber>
    </submittedName>
</protein>
<keyword evidence="1 4" id="KW-0808">Transferase</keyword>
<evidence type="ECO:0000256" key="2">
    <source>
        <dbReference type="ARBA" id="ARBA00023315"/>
    </source>
</evidence>
<dbReference type="SUPFAM" id="SSF55729">
    <property type="entry name" value="Acyl-CoA N-acyltransferases (Nat)"/>
    <property type="match status" value="1"/>
</dbReference>
<evidence type="ECO:0000259" key="3">
    <source>
        <dbReference type="PROSITE" id="PS51186"/>
    </source>
</evidence>
<evidence type="ECO:0000313" key="5">
    <source>
        <dbReference type="Proteomes" id="UP001596139"/>
    </source>
</evidence>
<name>A0ABW1MQW5_9ACTN</name>